<dbReference type="CDD" id="cd07207">
    <property type="entry name" value="Pat_ExoU_VipD_like"/>
    <property type="match status" value="1"/>
</dbReference>
<dbReference type="GO" id="GO:0016787">
    <property type="term" value="F:hydrolase activity"/>
    <property type="evidence" value="ECO:0007669"/>
    <property type="project" value="UniProtKB-UniRule"/>
</dbReference>
<feature type="short sequence motif" description="GXSXG" evidence="2">
    <location>
        <begin position="320"/>
        <end position="324"/>
    </location>
</feature>
<feature type="domain" description="PNPLA" evidence="4">
    <location>
        <begin position="289"/>
        <end position="479"/>
    </location>
</feature>
<evidence type="ECO:0000313" key="5">
    <source>
        <dbReference type="EMBL" id="KFE62436.1"/>
    </source>
</evidence>
<dbReference type="SUPFAM" id="SSF52151">
    <property type="entry name" value="FabD/lysophospholipase-like"/>
    <property type="match status" value="1"/>
</dbReference>
<gene>
    <name evidence="5" type="ORF">DB31_4146</name>
</gene>
<evidence type="ECO:0000256" key="3">
    <source>
        <dbReference type="SAM" id="MobiDB-lite"/>
    </source>
</evidence>
<feature type="active site" description="Proton acceptor" evidence="2">
    <location>
        <position position="466"/>
    </location>
</feature>
<keyword evidence="2" id="KW-0378">Hydrolase</keyword>
<dbReference type="Pfam" id="PF01734">
    <property type="entry name" value="Patatin"/>
    <property type="match status" value="1"/>
</dbReference>
<evidence type="ECO:0000259" key="4">
    <source>
        <dbReference type="PROSITE" id="PS51635"/>
    </source>
</evidence>
<dbReference type="InterPro" id="IPR052580">
    <property type="entry name" value="Lipid_Hydrolase"/>
</dbReference>
<feature type="short sequence motif" description="GXGXXG" evidence="2">
    <location>
        <begin position="293"/>
        <end position="298"/>
    </location>
</feature>
<protein>
    <submittedName>
        <fullName evidence="5">Phospholipase, patatin family protein</fullName>
    </submittedName>
</protein>
<dbReference type="InterPro" id="IPR002641">
    <property type="entry name" value="PNPLA_dom"/>
</dbReference>
<keyword evidence="6" id="KW-1185">Reference proteome</keyword>
<dbReference type="EMBL" id="JMCB01000022">
    <property type="protein sequence ID" value="KFE62436.1"/>
    <property type="molecule type" value="Genomic_DNA"/>
</dbReference>
<feature type="short sequence motif" description="DGA/G" evidence="2">
    <location>
        <begin position="466"/>
        <end position="468"/>
    </location>
</feature>
<evidence type="ECO:0000256" key="2">
    <source>
        <dbReference type="PROSITE-ProRule" id="PRU01161"/>
    </source>
</evidence>
<feature type="region of interest" description="Disordered" evidence="3">
    <location>
        <begin position="1"/>
        <end position="64"/>
    </location>
</feature>
<keyword evidence="1 2" id="KW-0443">Lipid metabolism</keyword>
<dbReference type="Gene3D" id="3.40.1090.10">
    <property type="entry name" value="Cytosolic phospholipase A2 catalytic domain"/>
    <property type="match status" value="2"/>
</dbReference>
<dbReference type="PROSITE" id="PS51635">
    <property type="entry name" value="PNPLA"/>
    <property type="match status" value="1"/>
</dbReference>
<sequence length="694" mass="74894">MGTQHPTSFEDNEKQADPLRKIPDRSRTTMSVKLTPPTPGSPRRTPQETPAASTQKSDASNPLARLGQGLQRVAQQVDKNLHQVVDTFEARLPGVTGQAGAATKSWEGITLTGKPLQIPLDKLLDVDLSKVRKLLERVVPQKIRDDEAKKFTGQTQDFRDTLGKVRSLGTELDMLKPNSPRYNEVKQALSKAEGDLQAKYGYTRATAPKPGAMWVDPQFMAKDVPNGQVSASKLATGTPVTKPPEPLDFLFGGKPDGAKQAQAYQASVAAKRAELGMPIQDGKPIGVHMSLEGGGGKGKRYAAMLSEMRQLGVVPTSLTGTSAGSIAASFAATGASPEQIDAIAKDPRLQKLYDVDLDFKDGGLLNGQAAYDLFDSKLRELTGIKDRPVTFADLKVPLQLVAAKAYDSASPNGFPTTKDRLFVFSQETTPDTPVALAMRASMAIPGVFEPVQMVDPTTGRSMHLTDGGSLDNLPMGYAKNNLPQIGAALLSPDSNHPTNAVGTAKPLPTGQLDATNVLWNAVNGYTFLKDNATGAADFRDRTAPGANQFMISLPTWNLDNPKQQDSTLGFGYDAKVDPILDGQTREVTRNFLRNFLDDMRVPGSRGTNVTTDVPKNLRFQEQVTVNGQNYQVSYKGGDNLLALNTSTGKTSELKVGQKKIEAMYLDHLAFGDLKAQLAHSITNPKSVKPDWLPF</sequence>
<evidence type="ECO:0000256" key="1">
    <source>
        <dbReference type="ARBA" id="ARBA00023098"/>
    </source>
</evidence>
<dbReference type="STRING" id="394096.DB31_4146"/>
<name>A0A085W423_9BACT</name>
<reference evidence="5 6" key="1">
    <citation type="submission" date="2014-04" db="EMBL/GenBank/DDBJ databases">
        <title>Genome assembly of Hyalangium minutum DSM 14724.</title>
        <authorList>
            <person name="Sharma G."/>
            <person name="Subramanian S."/>
        </authorList>
    </citation>
    <scope>NUCLEOTIDE SEQUENCE [LARGE SCALE GENOMIC DNA]</scope>
    <source>
        <strain evidence="5 6">DSM 14724</strain>
    </source>
</reference>
<dbReference type="PATRIC" id="fig|394096.3.peg.7881"/>
<organism evidence="5 6">
    <name type="scientific">Hyalangium minutum</name>
    <dbReference type="NCBI Taxonomy" id="394096"/>
    <lineage>
        <taxon>Bacteria</taxon>
        <taxon>Pseudomonadati</taxon>
        <taxon>Myxococcota</taxon>
        <taxon>Myxococcia</taxon>
        <taxon>Myxococcales</taxon>
        <taxon>Cystobacterineae</taxon>
        <taxon>Archangiaceae</taxon>
        <taxon>Hyalangium</taxon>
    </lineage>
</organism>
<feature type="compositionally biased region" description="Polar residues" evidence="3">
    <location>
        <begin position="47"/>
        <end position="60"/>
    </location>
</feature>
<proteinExistence type="predicted"/>
<dbReference type="AlphaFoldDB" id="A0A085W423"/>
<dbReference type="Proteomes" id="UP000028725">
    <property type="component" value="Unassembled WGS sequence"/>
</dbReference>
<dbReference type="PANTHER" id="PTHR46394">
    <property type="entry name" value="ANNEXIN"/>
    <property type="match status" value="1"/>
</dbReference>
<accession>A0A085W423</accession>
<evidence type="ECO:0000313" key="6">
    <source>
        <dbReference type="Proteomes" id="UP000028725"/>
    </source>
</evidence>
<feature type="active site" description="Nucleophile" evidence="2">
    <location>
        <position position="322"/>
    </location>
</feature>
<dbReference type="GO" id="GO:0016042">
    <property type="term" value="P:lipid catabolic process"/>
    <property type="evidence" value="ECO:0007669"/>
    <property type="project" value="UniProtKB-UniRule"/>
</dbReference>
<dbReference type="PANTHER" id="PTHR46394:SF1">
    <property type="entry name" value="PNPLA DOMAIN-CONTAINING PROTEIN"/>
    <property type="match status" value="1"/>
</dbReference>
<keyword evidence="2" id="KW-0442">Lipid degradation</keyword>
<feature type="compositionally biased region" description="Basic and acidic residues" evidence="3">
    <location>
        <begin position="11"/>
        <end position="27"/>
    </location>
</feature>
<dbReference type="InterPro" id="IPR016035">
    <property type="entry name" value="Acyl_Trfase/lysoPLipase"/>
</dbReference>
<comment type="caution">
    <text evidence="5">The sequence shown here is derived from an EMBL/GenBank/DDBJ whole genome shotgun (WGS) entry which is preliminary data.</text>
</comment>